<sequence>MLRRWILFMGSSIMQEPNPLIVLGALFKADPEKPLAAALLLVPVLVFIFFVIIFGIFLTIIGL</sequence>
<protein>
    <submittedName>
        <fullName evidence="2">Uncharacterized protein</fullName>
    </submittedName>
</protein>
<keyword evidence="1" id="KW-0472">Membrane</keyword>
<organism evidence="2">
    <name type="scientific">Myoviridae sp. ct3Pt8</name>
    <dbReference type="NCBI Taxonomy" id="2826608"/>
    <lineage>
        <taxon>Viruses</taxon>
        <taxon>Duplodnaviria</taxon>
        <taxon>Heunggongvirae</taxon>
        <taxon>Uroviricota</taxon>
        <taxon>Caudoviricetes</taxon>
    </lineage>
</organism>
<keyword evidence="1" id="KW-0812">Transmembrane</keyword>
<feature type="transmembrane region" description="Helical" evidence="1">
    <location>
        <begin position="41"/>
        <end position="61"/>
    </location>
</feature>
<evidence type="ECO:0000256" key="1">
    <source>
        <dbReference type="SAM" id="Phobius"/>
    </source>
</evidence>
<proteinExistence type="predicted"/>
<evidence type="ECO:0000313" key="2">
    <source>
        <dbReference type="EMBL" id="DAD83396.1"/>
    </source>
</evidence>
<dbReference type="EMBL" id="BK014935">
    <property type="protein sequence ID" value="DAD83396.1"/>
    <property type="molecule type" value="Genomic_DNA"/>
</dbReference>
<name>A0A8S5MMG3_9CAUD</name>
<reference evidence="2" key="1">
    <citation type="journal article" date="2021" name="Proc. Natl. Acad. Sci. U.S.A.">
        <title>A Catalog of Tens of Thousands of Viruses from Human Metagenomes Reveals Hidden Associations with Chronic Diseases.</title>
        <authorList>
            <person name="Tisza M.J."/>
            <person name="Buck C.B."/>
        </authorList>
    </citation>
    <scope>NUCLEOTIDE SEQUENCE</scope>
    <source>
        <strain evidence="2">Ct3Pt8</strain>
    </source>
</reference>
<accession>A0A8S5MMG3</accession>
<keyword evidence="1" id="KW-1133">Transmembrane helix</keyword>